<accession>A0ABP1G2T8</accession>
<evidence type="ECO:0000313" key="4">
    <source>
        <dbReference type="Proteomes" id="UP001497392"/>
    </source>
</evidence>
<name>A0ABP1G2T8_9CHLO</name>
<protein>
    <submittedName>
        <fullName evidence="1">G7782 protein</fullName>
    </submittedName>
    <submittedName>
        <fullName evidence="2">G7793 protein</fullName>
    </submittedName>
    <submittedName>
        <fullName evidence="3">G7797 protein</fullName>
    </submittedName>
</protein>
<comment type="caution">
    <text evidence="2">The sequence shown here is derived from an EMBL/GenBank/DDBJ whole genome shotgun (WGS) entry which is preliminary data.</text>
</comment>
<organism evidence="2 4">
    <name type="scientific">Coccomyxa viridis</name>
    <dbReference type="NCBI Taxonomy" id="1274662"/>
    <lineage>
        <taxon>Eukaryota</taxon>
        <taxon>Viridiplantae</taxon>
        <taxon>Chlorophyta</taxon>
        <taxon>core chlorophytes</taxon>
        <taxon>Trebouxiophyceae</taxon>
        <taxon>Trebouxiophyceae incertae sedis</taxon>
        <taxon>Coccomyxaceae</taxon>
        <taxon>Coccomyxa</taxon>
    </lineage>
</organism>
<evidence type="ECO:0000313" key="3">
    <source>
        <dbReference type="EMBL" id="CAL5225019.1"/>
    </source>
</evidence>
<reference evidence="2 4" key="1">
    <citation type="submission" date="2024-06" db="EMBL/GenBank/DDBJ databases">
        <authorList>
            <person name="Kraege A."/>
            <person name="Thomma B."/>
        </authorList>
    </citation>
    <scope>NUCLEOTIDE SEQUENCE [LARGE SCALE GENOMIC DNA]</scope>
</reference>
<evidence type="ECO:0000313" key="2">
    <source>
        <dbReference type="EMBL" id="CAL5225015.1"/>
    </source>
</evidence>
<proteinExistence type="predicted"/>
<dbReference type="EMBL" id="CAXHTA020000012">
    <property type="protein sequence ID" value="CAL5225019.1"/>
    <property type="molecule type" value="Genomic_DNA"/>
</dbReference>
<dbReference type="Proteomes" id="UP001497392">
    <property type="component" value="Unassembled WGS sequence"/>
</dbReference>
<dbReference type="EMBL" id="CAXHTA020000012">
    <property type="protein sequence ID" value="CAL5225004.1"/>
    <property type="molecule type" value="Genomic_DNA"/>
</dbReference>
<sequence length="171" mass="18948">MGADWRGNPRTISSCIQRCFESSAQHTAQLANGSRRDMACKVQDNKQTFFNDQPGLAWPCTPDGQWIEDTTPISNETVRVCTQHAICFSCKKRKNSLQVVSYKARSGGRYCNLICKGCRFGRPAAAFGVGFAAPLVVTVCILQPHNIPHVVEVVSHAAKHARVERMPERLC</sequence>
<evidence type="ECO:0000313" key="1">
    <source>
        <dbReference type="EMBL" id="CAL5225004.1"/>
    </source>
</evidence>
<keyword evidence="4" id="KW-1185">Reference proteome</keyword>
<dbReference type="EMBL" id="CAXHTA020000012">
    <property type="protein sequence ID" value="CAL5225015.1"/>
    <property type="molecule type" value="Genomic_DNA"/>
</dbReference>
<gene>
    <name evidence="2" type="primary">g7793</name>
    <name evidence="1" type="synonym">g7782</name>
    <name evidence="3" type="synonym">g7797</name>
    <name evidence="1" type="ORF">VP750_LOCUS6663</name>
    <name evidence="2" type="ORF">VP750_LOCUS6674</name>
    <name evidence="3" type="ORF">VP750_LOCUS6678</name>
</gene>